<keyword evidence="5" id="KW-0997">Cell inner membrane</keyword>
<evidence type="ECO:0000256" key="4">
    <source>
        <dbReference type="ARBA" id="ARBA00022475"/>
    </source>
</evidence>
<dbReference type="SUPFAM" id="SSF144083">
    <property type="entry name" value="Magnesium transport protein CorA, transmembrane region"/>
    <property type="match status" value="1"/>
</dbReference>
<feature type="transmembrane region" description="Helical" evidence="12">
    <location>
        <begin position="357"/>
        <end position="379"/>
    </location>
</feature>
<dbReference type="GO" id="GO:0015087">
    <property type="term" value="F:cobalt ion transmembrane transporter activity"/>
    <property type="evidence" value="ECO:0007669"/>
    <property type="project" value="TreeGrafter"/>
</dbReference>
<dbReference type="GO" id="GO:0005886">
    <property type="term" value="C:plasma membrane"/>
    <property type="evidence" value="ECO:0007669"/>
    <property type="project" value="UniProtKB-SubCell"/>
</dbReference>
<evidence type="ECO:0000313" key="14">
    <source>
        <dbReference type="Proteomes" id="UP000291078"/>
    </source>
</evidence>
<evidence type="ECO:0000256" key="8">
    <source>
        <dbReference type="ARBA" id="ARBA00022989"/>
    </source>
</evidence>
<keyword evidence="6 12" id="KW-0812">Transmembrane</keyword>
<dbReference type="RefSeq" id="WP_130393140.1">
    <property type="nucleotide sequence ID" value="NZ_SGXM01000007.1"/>
</dbReference>
<gene>
    <name evidence="13" type="ORF">EV147_4220</name>
</gene>
<dbReference type="GO" id="GO:0000287">
    <property type="term" value="F:magnesium ion binding"/>
    <property type="evidence" value="ECO:0007669"/>
    <property type="project" value="TreeGrafter"/>
</dbReference>
<feature type="compositionally biased region" description="Pro residues" evidence="11">
    <location>
        <begin position="117"/>
        <end position="133"/>
    </location>
</feature>
<protein>
    <submittedName>
        <fullName evidence="13">Mg2+ and Co2+ transporter CorA</fullName>
    </submittedName>
</protein>
<evidence type="ECO:0000256" key="7">
    <source>
        <dbReference type="ARBA" id="ARBA00022833"/>
    </source>
</evidence>
<dbReference type="AlphaFoldDB" id="A0A4Q7RH18"/>
<evidence type="ECO:0000256" key="10">
    <source>
        <dbReference type="ARBA" id="ARBA00023136"/>
    </source>
</evidence>
<accession>A0A4Q7RH18</accession>
<dbReference type="GO" id="GO:0015095">
    <property type="term" value="F:magnesium ion transmembrane transporter activity"/>
    <property type="evidence" value="ECO:0007669"/>
    <property type="project" value="TreeGrafter"/>
</dbReference>
<evidence type="ECO:0000256" key="9">
    <source>
        <dbReference type="ARBA" id="ARBA00023065"/>
    </source>
</evidence>
<keyword evidence="7" id="KW-0862">Zinc</keyword>
<organism evidence="13 14">
    <name type="scientific">Cupriavidus agavae</name>
    <dbReference type="NCBI Taxonomy" id="1001822"/>
    <lineage>
        <taxon>Bacteria</taxon>
        <taxon>Pseudomonadati</taxon>
        <taxon>Pseudomonadota</taxon>
        <taxon>Betaproteobacteria</taxon>
        <taxon>Burkholderiales</taxon>
        <taxon>Burkholderiaceae</taxon>
        <taxon>Cupriavidus</taxon>
    </lineage>
</organism>
<keyword evidence="14" id="KW-1185">Reference proteome</keyword>
<keyword evidence="9" id="KW-0406">Ion transport</keyword>
<keyword evidence="10 12" id="KW-0472">Membrane</keyword>
<dbReference type="OrthoDB" id="9803416at2"/>
<comment type="similarity">
    <text evidence="2">Belongs to the CorA metal ion transporter (MIT) (TC 1.A.35) family.</text>
</comment>
<evidence type="ECO:0000256" key="1">
    <source>
        <dbReference type="ARBA" id="ARBA00004651"/>
    </source>
</evidence>
<reference evidence="13 14" key="1">
    <citation type="journal article" date="2015" name="Stand. Genomic Sci.">
        <title>Genomic Encyclopedia of Bacterial and Archaeal Type Strains, Phase III: the genomes of soil and plant-associated and newly described type strains.</title>
        <authorList>
            <person name="Whitman W.B."/>
            <person name="Woyke T."/>
            <person name="Klenk H.P."/>
            <person name="Zhou Y."/>
            <person name="Lilburn T.G."/>
            <person name="Beck B.J."/>
            <person name="De Vos P."/>
            <person name="Vandamme P."/>
            <person name="Eisen J.A."/>
            <person name="Garrity G."/>
            <person name="Hugenholtz P."/>
            <person name="Kyrpides N.C."/>
        </authorList>
    </citation>
    <scope>NUCLEOTIDE SEQUENCE [LARGE SCALE GENOMIC DNA]</scope>
    <source>
        <strain evidence="13 14">ASC-9842</strain>
    </source>
</reference>
<dbReference type="PANTHER" id="PTHR46494">
    <property type="entry name" value="CORA FAMILY METAL ION TRANSPORTER (EUROFUNG)"/>
    <property type="match status" value="1"/>
</dbReference>
<dbReference type="InterPro" id="IPR045861">
    <property type="entry name" value="CorA_cytoplasmic_dom"/>
</dbReference>
<evidence type="ECO:0000256" key="12">
    <source>
        <dbReference type="SAM" id="Phobius"/>
    </source>
</evidence>
<dbReference type="Proteomes" id="UP000291078">
    <property type="component" value="Unassembled WGS sequence"/>
</dbReference>
<dbReference type="Pfam" id="PF01544">
    <property type="entry name" value="CorA"/>
    <property type="match status" value="1"/>
</dbReference>
<dbReference type="InterPro" id="IPR002523">
    <property type="entry name" value="MgTranspt_CorA/ZnTranspt_ZntB"/>
</dbReference>
<dbReference type="Gene3D" id="1.20.58.340">
    <property type="entry name" value="Magnesium transport protein CorA, transmembrane region"/>
    <property type="match status" value="2"/>
</dbReference>
<dbReference type="InterPro" id="IPR045863">
    <property type="entry name" value="CorA_TM1_TM2"/>
</dbReference>
<name>A0A4Q7RH18_9BURK</name>
<comment type="subcellular location">
    <subcellularLocation>
        <location evidence="1">Cell membrane</location>
        <topology evidence="1">Multi-pass membrane protein</topology>
    </subcellularLocation>
</comment>
<dbReference type="SUPFAM" id="SSF143865">
    <property type="entry name" value="CorA soluble domain-like"/>
    <property type="match status" value="1"/>
</dbReference>
<evidence type="ECO:0000256" key="5">
    <source>
        <dbReference type="ARBA" id="ARBA00022519"/>
    </source>
</evidence>
<evidence type="ECO:0000256" key="6">
    <source>
        <dbReference type="ARBA" id="ARBA00022692"/>
    </source>
</evidence>
<dbReference type="GO" id="GO:0050897">
    <property type="term" value="F:cobalt ion binding"/>
    <property type="evidence" value="ECO:0007669"/>
    <property type="project" value="TreeGrafter"/>
</dbReference>
<feature type="region of interest" description="Disordered" evidence="11">
    <location>
        <begin position="100"/>
        <end position="135"/>
    </location>
</feature>
<dbReference type="PANTHER" id="PTHR46494:SF3">
    <property type="entry name" value="ZINC TRANSPORT PROTEIN ZNTB"/>
    <property type="match status" value="1"/>
</dbReference>
<evidence type="ECO:0000256" key="11">
    <source>
        <dbReference type="SAM" id="MobiDB-lite"/>
    </source>
</evidence>
<evidence type="ECO:0000256" key="3">
    <source>
        <dbReference type="ARBA" id="ARBA00022448"/>
    </source>
</evidence>
<keyword evidence="3" id="KW-0813">Transport</keyword>
<proteinExistence type="inferred from homology"/>
<keyword evidence="8 12" id="KW-1133">Transmembrane helix</keyword>
<feature type="transmembrane region" description="Helical" evidence="12">
    <location>
        <begin position="391"/>
        <end position="411"/>
    </location>
</feature>
<dbReference type="CDD" id="cd12822">
    <property type="entry name" value="TmCorA-like"/>
    <property type="match status" value="1"/>
</dbReference>
<comment type="caution">
    <text evidence="13">The sequence shown here is derived from an EMBL/GenBank/DDBJ whole genome shotgun (WGS) entry which is preliminary data.</text>
</comment>
<evidence type="ECO:0000256" key="2">
    <source>
        <dbReference type="ARBA" id="ARBA00009765"/>
    </source>
</evidence>
<sequence length="417" mass="46153">MQLLGFSASQVHPLTTLDAARDFLAGNAAARFVWADFATDEVTAAPAAWRDSLVALTGAPILDLHLSDATNAAHPSFFDTTNAYDMVIFRKLTFETSKQFAEEEAEHAGDAAAQAAPPMPAPGAPPLAAPVPGPRKASRKYAPGFLPALARIDTQPVTFFVFDSVLVTVRPSPSRTVDQVRQRLLDTCGAPRAAAPRANGSVGSLMHGVRPPTRPEDLMLRLLNAMVDRYLDLRAPLTRQLDRWQRALLSTRRSFSSWEGLLDARIQLRRLEHLSEEQRDALQEFRDSLLDNRYSTEEGDNPAAASRDEVLLVRLTDLMEHILRVLAHARRLEDSIESAVQIHFSAVAHRTNRTMRALTVITALFMPLTLITGVFGMNFTRMPWLQETNGFWWTIGLMGGVVATIGGIWGLGRWLDR</sequence>
<keyword evidence="4" id="KW-1003">Cell membrane</keyword>
<dbReference type="EMBL" id="SGXM01000007">
    <property type="protein sequence ID" value="RZT32474.1"/>
    <property type="molecule type" value="Genomic_DNA"/>
</dbReference>
<evidence type="ECO:0000313" key="13">
    <source>
        <dbReference type="EMBL" id="RZT32474.1"/>
    </source>
</evidence>